<comment type="caution">
    <text evidence="1">The sequence shown here is derived from an EMBL/GenBank/DDBJ whole genome shotgun (WGS) entry which is preliminary data.</text>
</comment>
<dbReference type="Proteomes" id="UP000789920">
    <property type="component" value="Unassembled WGS sequence"/>
</dbReference>
<evidence type="ECO:0000313" key="1">
    <source>
        <dbReference type="EMBL" id="CAG8666402.1"/>
    </source>
</evidence>
<dbReference type="EMBL" id="CAJVQC010015375">
    <property type="protein sequence ID" value="CAG8666402.1"/>
    <property type="molecule type" value="Genomic_DNA"/>
</dbReference>
<accession>A0ACA9NTP1</accession>
<sequence>MTENYYQILEIQKTATIGEIKKEAEEKFKKINEAYSTLINPIKKSEYDTSMFVGEFSSDFDTQSLFDIELSSIHSSGGAVIGLDDNSTREYQEAKRRIIENIKRTIND</sequence>
<reference evidence="1" key="1">
    <citation type="submission" date="2021-06" db="EMBL/GenBank/DDBJ databases">
        <authorList>
            <person name="Kallberg Y."/>
            <person name="Tangrot J."/>
            <person name="Rosling A."/>
        </authorList>
    </citation>
    <scope>NUCLEOTIDE SEQUENCE</scope>
    <source>
        <strain evidence="1">MA461A</strain>
    </source>
</reference>
<protein>
    <submittedName>
        <fullName evidence="1">10504_t:CDS:1</fullName>
    </submittedName>
</protein>
<organism evidence="1 2">
    <name type="scientific">Racocetra persica</name>
    <dbReference type="NCBI Taxonomy" id="160502"/>
    <lineage>
        <taxon>Eukaryota</taxon>
        <taxon>Fungi</taxon>
        <taxon>Fungi incertae sedis</taxon>
        <taxon>Mucoromycota</taxon>
        <taxon>Glomeromycotina</taxon>
        <taxon>Glomeromycetes</taxon>
        <taxon>Diversisporales</taxon>
        <taxon>Gigasporaceae</taxon>
        <taxon>Racocetra</taxon>
    </lineage>
</organism>
<keyword evidence="2" id="KW-1185">Reference proteome</keyword>
<evidence type="ECO:0000313" key="2">
    <source>
        <dbReference type="Proteomes" id="UP000789920"/>
    </source>
</evidence>
<gene>
    <name evidence="1" type="ORF">RPERSI_LOCUS8488</name>
</gene>
<name>A0ACA9NTP1_9GLOM</name>
<proteinExistence type="predicted"/>